<dbReference type="GO" id="GO:0004190">
    <property type="term" value="F:aspartic-type endopeptidase activity"/>
    <property type="evidence" value="ECO:0007669"/>
    <property type="project" value="InterPro"/>
</dbReference>
<dbReference type="InterPro" id="IPR001969">
    <property type="entry name" value="Aspartic_peptidase_AS"/>
</dbReference>
<dbReference type="AlphaFoldDB" id="A0A516ISG5"/>
<evidence type="ECO:0000256" key="1">
    <source>
        <dbReference type="ARBA" id="ARBA00022801"/>
    </source>
</evidence>
<feature type="domain" description="Peptidase A2" evidence="3">
    <location>
        <begin position="77"/>
        <end position="90"/>
    </location>
</feature>
<sequence length="354" mass="38172">MALSLVLADPALALGAQGSGPPAVAKPRPAPDRPSTMPPLPPAVIDDELAIGGTEVDAKQVKTRLTVEVLVNGRGPYQFLVDSGADTSVVGLRIARDLELPLGSPVILNGMTSRNIVDRVVVNELTLGQSTIRGLELPALKEQDMGGAGMIGIDALVQQRLMMDFEKKIIRVEDAREPAKVLDGEIVVTARRQRGQLILTEVSIGKVQIEAVIDTGTEISIGNTALRDKLFRGRRDRPLTVAATGVTGVTVNLELAIVKELRLGSVILRNVPIAFADLPPFEVFGLKDEPSLLIGTDLLETFRRVSLDFRSRKVRFQLRRCGSSIVEFATMESSTISRLSSGGNDSVCRREARD</sequence>
<name>A0A516ISG5_9SPHN</name>
<dbReference type="PROSITE" id="PS50175">
    <property type="entry name" value="ASP_PROT_RETROV"/>
    <property type="match status" value="1"/>
</dbReference>
<dbReference type="InterPro" id="IPR021109">
    <property type="entry name" value="Peptidase_aspartic_dom_sf"/>
</dbReference>
<keyword evidence="1" id="KW-0378">Hydrolase</keyword>
<dbReference type="OrthoDB" id="107347at2"/>
<proteinExistence type="predicted"/>
<evidence type="ECO:0000256" key="2">
    <source>
        <dbReference type="SAM" id="MobiDB-lite"/>
    </source>
</evidence>
<dbReference type="InterPro" id="IPR034122">
    <property type="entry name" value="Retropepsin-like_bacterial"/>
</dbReference>
<keyword evidence="5" id="KW-1185">Reference proteome</keyword>
<evidence type="ECO:0000313" key="4">
    <source>
        <dbReference type="EMBL" id="QDP19851.1"/>
    </source>
</evidence>
<dbReference type="SUPFAM" id="SSF50630">
    <property type="entry name" value="Acid proteases"/>
    <property type="match status" value="2"/>
</dbReference>
<dbReference type="CDD" id="cd05483">
    <property type="entry name" value="retropepsin_like_bacteria"/>
    <property type="match status" value="1"/>
</dbReference>
<dbReference type="Proteomes" id="UP000321857">
    <property type="component" value="Chromosome"/>
</dbReference>
<feature type="region of interest" description="Disordered" evidence="2">
    <location>
        <begin position="17"/>
        <end position="41"/>
    </location>
</feature>
<dbReference type="KEGG" id="sxa:FMM02_07705"/>
<reference evidence="4 5" key="1">
    <citation type="submission" date="2019-07" db="EMBL/GenBank/DDBJ databases">
        <title>Sphingomonas AE3 Genome sequencing and assembly.</title>
        <authorList>
            <person name="Kim H."/>
        </authorList>
    </citation>
    <scope>NUCLEOTIDE SEQUENCE [LARGE SCALE GENOMIC DNA]</scope>
    <source>
        <strain evidence="4 5">AE3</strain>
    </source>
</reference>
<gene>
    <name evidence="4" type="ORF">FMM02_07705</name>
</gene>
<accession>A0A516ISG5</accession>
<dbReference type="Gene3D" id="2.40.70.10">
    <property type="entry name" value="Acid Proteases"/>
    <property type="match status" value="2"/>
</dbReference>
<dbReference type="PROSITE" id="PS00141">
    <property type="entry name" value="ASP_PROTEASE"/>
    <property type="match status" value="2"/>
</dbReference>
<protein>
    <recommendedName>
        <fullName evidence="3">Peptidase A2 domain-containing protein</fullName>
    </recommendedName>
</protein>
<dbReference type="InterPro" id="IPR001995">
    <property type="entry name" value="Peptidase_A2_cat"/>
</dbReference>
<evidence type="ECO:0000313" key="5">
    <source>
        <dbReference type="Proteomes" id="UP000321857"/>
    </source>
</evidence>
<dbReference type="Pfam" id="PF13650">
    <property type="entry name" value="Asp_protease_2"/>
    <property type="match status" value="2"/>
</dbReference>
<organism evidence="4 5">
    <name type="scientific">Sphingomonas xanthus</name>
    <dbReference type="NCBI Taxonomy" id="2594473"/>
    <lineage>
        <taxon>Bacteria</taxon>
        <taxon>Pseudomonadati</taxon>
        <taxon>Pseudomonadota</taxon>
        <taxon>Alphaproteobacteria</taxon>
        <taxon>Sphingomonadales</taxon>
        <taxon>Sphingomonadaceae</taxon>
        <taxon>Sphingomonas</taxon>
    </lineage>
</organism>
<dbReference type="GO" id="GO:0006508">
    <property type="term" value="P:proteolysis"/>
    <property type="evidence" value="ECO:0007669"/>
    <property type="project" value="InterPro"/>
</dbReference>
<dbReference type="RefSeq" id="WP_147494300.1">
    <property type="nucleotide sequence ID" value="NZ_CP041659.1"/>
</dbReference>
<dbReference type="EMBL" id="CP041659">
    <property type="protein sequence ID" value="QDP19851.1"/>
    <property type="molecule type" value="Genomic_DNA"/>
</dbReference>
<evidence type="ECO:0000259" key="3">
    <source>
        <dbReference type="PROSITE" id="PS50175"/>
    </source>
</evidence>